<gene>
    <name evidence="2" type="ORF">AARAC_011705</name>
</gene>
<evidence type="ECO:0000313" key="2">
    <source>
        <dbReference type="EMBL" id="PIG79841.1"/>
    </source>
</evidence>
<proteinExistence type="predicted"/>
<feature type="region of interest" description="Disordered" evidence="1">
    <location>
        <begin position="38"/>
        <end position="71"/>
    </location>
</feature>
<name>A0A2G7FJ73_9EURO</name>
<organism evidence="2 3">
    <name type="scientific">Aspergillus arachidicola</name>
    <dbReference type="NCBI Taxonomy" id="656916"/>
    <lineage>
        <taxon>Eukaryota</taxon>
        <taxon>Fungi</taxon>
        <taxon>Dikarya</taxon>
        <taxon>Ascomycota</taxon>
        <taxon>Pezizomycotina</taxon>
        <taxon>Eurotiomycetes</taxon>
        <taxon>Eurotiomycetidae</taxon>
        <taxon>Eurotiales</taxon>
        <taxon>Aspergillaceae</taxon>
        <taxon>Aspergillus</taxon>
        <taxon>Aspergillus subgen. Circumdati</taxon>
    </lineage>
</organism>
<feature type="region of interest" description="Disordered" evidence="1">
    <location>
        <begin position="1"/>
        <end position="21"/>
    </location>
</feature>
<keyword evidence="3" id="KW-1185">Reference proteome</keyword>
<dbReference type="Proteomes" id="UP000231358">
    <property type="component" value="Unassembled WGS sequence"/>
</dbReference>
<protein>
    <submittedName>
        <fullName evidence="2">Uncharacterized protein</fullName>
    </submittedName>
</protein>
<dbReference type="AlphaFoldDB" id="A0A2G7FJ73"/>
<dbReference type="EMBL" id="NEXV01000657">
    <property type="protein sequence ID" value="PIG79841.1"/>
    <property type="molecule type" value="Genomic_DNA"/>
</dbReference>
<accession>A0A2G7FJ73</accession>
<reference evidence="2 3" key="1">
    <citation type="submission" date="2017-05" db="EMBL/GenBank/DDBJ databases">
        <title>Genome sequence for an aflatoxigenic pathogen of Argentinian peanut, Aspergillus arachidicola.</title>
        <authorList>
            <person name="Moore G."/>
            <person name="Beltz S.B."/>
            <person name="Mack B.M."/>
        </authorList>
    </citation>
    <scope>NUCLEOTIDE SEQUENCE [LARGE SCALE GENOMIC DNA]</scope>
    <source>
        <strain evidence="2 3">CBS 117610</strain>
    </source>
</reference>
<comment type="caution">
    <text evidence="2">The sequence shown here is derived from an EMBL/GenBank/DDBJ whole genome shotgun (WGS) entry which is preliminary data.</text>
</comment>
<evidence type="ECO:0000256" key="1">
    <source>
        <dbReference type="SAM" id="MobiDB-lite"/>
    </source>
</evidence>
<sequence>MQSSLTESETRSETIGNHPEVVNYLPSRRLHLPSQIHSNGKYLDRPEESLPADQIPTVPGTSSNPIGYSEHKTHRVQAFQQADDQRRRRIDFAPEGHLSGNYSRG</sequence>
<evidence type="ECO:0000313" key="3">
    <source>
        <dbReference type="Proteomes" id="UP000231358"/>
    </source>
</evidence>